<name>A0A158SXQ7_HAEIF</name>
<sequence>MITRIMTLIILIILFKRGEKAPHSLSTLTILRCSC</sequence>
<dbReference type="EMBL" id="JMQP01000002">
    <property type="protein sequence ID" value="KIS35651.1"/>
    <property type="molecule type" value="Genomic_DNA"/>
</dbReference>
<reference evidence="1 2" key="1">
    <citation type="submission" date="2014-05" db="EMBL/GenBank/DDBJ databases">
        <title>Methylome analysis of the phasevarions of Haemophilus influenzae.</title>
        <authorList>
            <person name="Atack J.M."/>
            <person name="Fox K.L."/>
            <person name="Power P.M."/>
            <person name="Clark T."/>
            <person name="Jurcisek J."/>
            <person name="Korlach J."/>
            <person name="Bakaletz L.O."/>
            <person name="Jennings M.P."/>
        </authorList>
    </citation>
    <scope>NUCLEOTIDE SEQUENCE [LARGE SCALE GENOMIC DNA]</scope>
    <source>
        <strain evidence="1 2">1209</strain>
    </source>
</reference>
<organism evidence="1 2">
    <name type="scientific">Haemophilus influenzae</name>
    <dbReference type="NCBI Taxonomy" id="727"/>
    <lineage>
        <taxon>Bacteria</taxon>
        <taxon>Pseudomonadati</taxon>
        <taxon>Pseudomonadota</taxon>
        <taxon>Gammaproteobacteria</taxon>
        <taxon>Pasteurellales</taxon>
        <taxon>Pasteurellaceae</taxon>
        <taxon>Haemophilus</taxon>
    </lineage>
</organism>
<protein>
    <submittedName>
        <fullName evidence="1">Uncharacterized protein</fullName>
    </submittedName>
</protein>
<dbReference type="AlphaFoldDB" id="A0A158SXQ7"/>
<gene>
    <name evidence="1" type="ORF">NTHI1209_01258</name>
</gene>
<accession>A0A158SXQ7</accession>
<comment type="caution">
    <text evidence="1">The sequence shown here is derived from an EMBL/GenBank/DDBJ whole genome shotgun (WGS) entry which is preliminary data.</text>
</comment>
<evidence type="ECO:0000313" key="1">
    <source>
        <dbReference type="EMBL" id="KIS35651.1"/>
    </source>
</evidence>
<evidence type="ECO:0000313" key="2">
    <source>
        <dbReference type="Proteomes" id="UP000050700"/>
    </source>
</evidence>
<proteinExistence type="predicted"/>
<dbReference type="PATRIC" id="fig|727.582.peg.1155"/>
<dbReference type="Proteomes" id="UP000050700">
    <property type="component" value="Unassembled WGS sequence"/>
</dbReference>